<dbReference type="PANTHER" id="PTHR46300">
    <property type="entry name" value="P450, PUTATIVE (EUROFUNG)-RELATED-RELATED"/>
    <property type="match status" value="1"/>
</dbReference>
<name>A0A6G1JVI2_9PLEO</name>
<evidence type="ECO:0000256" key="6">
    <source>
        <dbReference type="RuleBase" id="RU000461"/>
    </source>
</evidence>
<dbReference type="Proteomes" id="UP000799428">
    <property type="component" value="Unassembled WGS sequence"/>
</dbReference>
<keyword evidence="7" id="KW-0812">Transmembrane</keyword>
<evidence type="ECO:0000256" key="4">
    <source>
        <dbReference type="ARBA" id="ARBA00023004"/>
    </source>
</evidence>
<evidence type="ECO:0000256" key="3">
    <source>
        <dbReference type="ARBA" id="ARBA00023002"/>
    </source>
</evidence>
<evidence type="ECO:0000256" key="1">
    <source>
        <dbReference type="ARBA" id="ARBA00010617"/>
    </source>
</evidence>
<dbReference type="InterPro" id="IPR017972">
    <property type="entry name" value="Cyt_P450_CS"/>
</dbReference>
<dbReference type="GO" id="GO:0005506">
    <property type="term" value="F:iron ion binding"/>
    <property type="evidence" value="ECO:0007669"/>
    <property type="project" value="InterPro"/>
</dbReference>
<keyword evidence="5 6" id="KW-0349">Heme</keyword>
<keyword evidence="4 5" id="KW-0408">Iron</keyword>
<protein>
    <submittedName>
        <fullName evidence="8">Cytochrome P450</fullName>
    </submittedName>
</protein>
<dbReference type="Gene3D" id="1.10.630.10">
    <property type="entry name" value="Cytochrome P450"/>
    <property type="match status" value="1"/>
</dbReference>
<keyword evidence="9" id="KW-1185">Reference proteome</keyword>
<keyword evidence="7" id="KW-0472">Membrane</keyword>
<feature type="transmembrane region" description="Helical" evidence="7">
    <location>
        <begin position="290"/>
        <end position="310"/>
    </location>
</feature>
<dbReference type="GO" id="GO:0016705">
    <property type="term" value="F:oxidoreductase activity, acting on paired donors, with incorporation or reduction of molecular oxygen"/>
    <property type="evidence" value="ECO:0007669"/>
    <property type="project" value="InterPro"/>
</dbReference>
<dbReference type="InterPro" id="IPR050364">
    <property type="entry name" value="Cytochrome_P450_fung"/>
</dbReference>
<keyword evidence="7" id="KW-1133">Transmembrane helix</keyword>
<evidence type="ECO:0000256" key="7">
    <source>
        <dbReference type="SAM" id="Phobius"/>
    </source>
</evidence>
<keyword evidence="6" id="KW-0503">Monooxygenase</keyword>
<dbReference type="OrthoDB" id="1103324at2759"/>
<evidence type="ECO:0000256" key="2">
    <source>
        <dbReference type="ARBA" id="ARBA00022723"/>
    </source>
</evidence>
<organism evidence="8 9">
    <name type="scientific">Pleomassaria siparia CBS 279.74</name>
    <dbReference type="NCBI Taxonomy" id="1314801"/>
    <lineage>
        <taxon>Eukaryota</taxon>
        <taxon>Fungi</taxon>
        <taxon>Dikarya</taxon>
        <taxon>Ascomycota</taxon>
        <taxon>Pezizomycotina</taxon>
        <taxon>Dothideomycetes</taxon>
        <taxon>Pleosporomycetidae</taxon>
        <taxon>Pleosporales</taxon>
        <taxon>Pleomassariaceae</taxon>
        <taxon>Pleomassaria</taxon>
    </lineage>
</organism>
<dbReference type="SUPFAM" id="SSF48264">
    <property type="entry name" value="Cytochrome P450"/>
    <property type="match status" value="1"/>
</dbReference>
<reference evidence="8" key="1">
    <citation type="journal article" date="2020" name="Stud. Mycol.">
        <title>101 Dothideomycetes genomes: a test case for predicting lifestyles and emergence of pathogens.</title>
        <authorList>
            <person name="Haridas S."/>
            <person name="Albert R."/>
            <person name="Binder M."/>
            <person name="Bloem J."/>
            <person name="Labutti K."/>
            <person name="Salamov A."/>
            <person name="Andreopoulos B."/>
            <person name="Baker S."/>
            <person name="Barry K."/>
            <person name="Bills G."/>
            <person name="Bluhm B."/>
            <person name="Cannon C."/>
            <person name="Castanera R."/>
            <person name="Culley D."/>
            <person name="Daum C."/>
            <person name="Ezra D."/>
            <person name="Gonzalez J."/>
            <person name="Henrissat B."/>
            <person name="Kuo A."/>
            <person name="Liang C."/>
            <person name="Lipzen A."/>
            <person name="Lutzoni F."/>
            <person name="Magnuson J."/>
            <person name="Mondo S."/>
            <person name="Nolan M."/>
            <person name="Ohm R."/>
            <person name="Pangilinan J."/>
            <person name="Park H.-J."/>
            <person name="Ramirez L."/>
            <person name="Alfaro M."/>
            <person name="Sun H."/>
            <person name="Tritt A."/>
            <person name="Yoshinaga Y."/>
            <person name="Zwiers L.-H."/>
            <person name="Turgeon B."/>
            <person name="Goodwin S."/>
            <person name="Spatafora J."/>
            <person name="Crous P."/>
            <person name="Grigoriev I."/>
        </authorList>
    </citation>
    <scope>NUCLEOTIDE SEQUENCE</scope>
    <source>
        <strain evidence="8">CBS 279.74</strain>
    </source>
</reference>
<gene>
    <name evidence="8" type="ORF">K504DRAFT_462850</name>
</gene>
<dbReference type="InterPro" id="IPR001128">
    <property type="entry name" value="Cyt_P450"/>
</dbReference>
<keyword evidence="2 5" id="KW-0479">Metal-binding</keyword>
<dbReference type="InterPro" id="IPR036396">
    <property type="entry name" value="Cyt_P450_sf"/>
</dbReference>
<dbReference type="PROSITE" id="PS00086">
    <property type="entry name" value="CYTOCHROME_P450"/>
    <property type="match status" value="1"/>
</dbReference>
<evidence type="ECO:0000256" key="5">
    <source>
        <dbReference type="PIRSR" id="PIRSR602401-1"/>
    </source>
</evidence>
<comment type="similarity">
    <text evidence="1 6">Belongs to the cytochrome P450 family.</text>
</comment>
<proteinExistence type="inferred from homology"/>
<dbReference type="PANTHER" id="PTHR46300:SF6">
    <property type="entry name" value="CYTOCHROME P450 2C30"/>
    <property type="match status" value="1"/>
</dbReference>
<comment type="cofactor">
    <cofactor evidence="5">
        <name>heme</name>
        <dbReference type="ChEBI" id="CHEBI:30413"/>
    </cofactor>
</comment>
<feature type="transmembrane region" description="Helical" evidence="7">
    <location>
        <begin position="6"/>
        <end position="25"/>
    </location>
</feature>
<evidence type="ECO:0000313" key="9">
    <source>
        <dbReference type="Proteomes" id="UP000799428"/>
    </source>
</evidence>
<dbReference type="InterPro" id="IPR002401">
    <property type="entry name" value="Cyt_P450_E_grp-I"/>
</dbReference>
<evidence type="ECO:0000313" key="8">
    <source>
        <dbReference type="EMBL" id="KAF2704282.1"/>
    </source>
</evidence>
<dbReference type="EMBL" id="MU005783">
    <property type="protein sequence ID" value="KAF2704282.1"/>
    <property type="molecule type" value="Genomic_DNA"/>
</dbReference>
<feature type="binding site" description="axial binding residue" evidence="5">
    <location>
        <position position="442"/>
    </location>
    <ligand>
        <name>heme</name>
        <dbReference type="ChEBI" id="CHEBI:30413"/>
    </ligand>
    <ligandPart>
        <name>Fe</name>
        <dbReference type="ChEBI" id="CHEBI:18248"/>
    </ligandPart>
</feature>
<dbReference type="GO" id="GO:0020037">
    <property type="term" value="F:heme binding"/>
    <property type="evidence" value="ECO:0007669"/>
    <property type="project" value="InterPro"/>
</dbReference>
<dbReference type="PRINTS" id="PR00463">
    <property type="entry name" value="EP450I"/>
</dbReference>
<keyword evidence="3 6" id="KW-0560">Oxidoreductase</keyword>
<sequence>MHPVTLYTIGIAVLGYALYSFSIAISKRNAKYNPRGLPGPTLIPWVGRIHDLPIDYMWLKFKEWSDTYGPIYRTKMLGANFIIISDESIAEDILVKRGKIFSDRPQIRSLFDSKSTHGSMEYLPLMGRNQYWARQRKFTHAYLTESSNAQYYGIMEFEVKRWLNVLLTEPDNFGFSLEDMASKVMCQLTWADHSFSAYCTKSAWGLLTQMSPAGPITNVLTPLWHLPHYVNPWKIAERKRHDEQQAWWMDRLLITRRLMRHGKQPPCFTRTFLETSEKSSISGDHEASSVIGMMALVGIFTVAGPLYYFLVSMIHHPEWQAKCQQEVDNVCAGRMPTLADMPDLPILRACIKETMRWKPNVPTGVAHESEADDWYKGYFIPKGTRILPLDFAFLRNATKYPDPENFRPERWLEAGWPTFQEPLTKFPTIKNMTSFGWGQRQCLGQSLTQDELVVACGGLTWAFHLKKKVNIETGEEIDVPLNKSNSLLIVKPDPFEMAFEPRSAERKMEIVEQWNVAEAKNAAEKAAFLRVAEDKEVLEVLA</sequence>
<dbReference type="GO" id="GO:0004497">
    <property type="term" value="F:monooxygenase activity"/>
    <property type="evidence" value="ECO:0007669"/>
    <property type="project" value="UniProtKB-KW"/>
</dbReference>
<dbReference type="Pfam" id="PF00067">
    <property type="entry name" value="p450"/>
    <property type="match status" value="1"/>
</dbReference>
<dbReference type="AlphaFoldDB" id="A0A6G1JVI2"/>
<accession>A0A6G1JVI2</accession>